<evidence type="ECO:0000313" key="3">
    <source>
        <dbReference type="Proteomes" id="UP000303581"/>
    </source>
</evidence>
<dbReference type="EMBL" id="BJCR01000053">
    <property type="protein sequence ID" value="GCL69755.1"/>
    <property type="molecule type" value="Genomic_DNA"/>
</dbReference>
<keyword evidence="1" id="KW-1133">Transmembrane helix</keyword>
<keyword evidence="3" id="KW-1185">Reference proteome</keyword>
<feature type="transmembrane region" description="Helical" evidence="1">
    <location>
        <begin position="107"/>
        <end position="125"/>
    </location>
</feature>
<evidence type="ECO:0000256" key="1">
    <source>
        <dbReference type="SAM" id="Phobius"/>
    </source>
</evidence>
<dbReference type="Proteomes" id="UP000303581">
    <property type="component" value="Unassembled WGS sequence"/>
</dbReference>
<feature type="transmembrane region" description="Helical" evidence="1">
    <location>
        <begin position="6"/>
        <end position="24"/>
    </location>
</feature>
<evidence type="ECO:0000313" key="2">
    <source>
        <dbReference type="EMBL" id="GCL69755.1"/>
    </source>
</evidence>
<keyword evidence="1" id="KW-0812">Transmembrane</keyword>
<feature type="transmembrane region" description="Helical" evidence="1">
    <location>
        <begin position="45"/>
        <end position="64"/>
    </location>
</feature>
<name>A0A480BCV7_9FIRM</name>
<protein>
    <submittedName>
        <fullName evidence="2">Uncharacterized protein</fullName>
    </submittedName>
</protein>
<feature type="transmembrane region" description="Helical" evidence="1">
    <location>
        <begin position="70"/>
        <end position="86"/>
    </location>
</feature>
<organism evidence="2 3">
    <name type="scientific">Veillonella tobetsuensis</name>
    <dbReference type="NCBI Taxonomy" id="1110546"/>
    <lineage>
        <taxon>Bacteria</taxon>
        <taxon>Bacillati</taxon>
        <taxon>Bacillota</taxon>
        <taxon>Negativicutes</taxon>
        <taxon>Veillonellales</taxon>
        <taxon>Veillonellaceae</taxon>
        <taxon>Veillonella</taxon>
    </lineage>
</organism>
<dbReference type="RefSeq" id="WP_249928111.1">
    <property type="nucleotide sequence ID" value="NZ_BJCR01000053.1"/>
</dbReference>
<reference evidence="2 3" key="1">
    <citation type="submission" date="2019-03" db="EMBL/GenBank/DDBJ databases">
        <title>Draft genome sequences of two Veillonella tobetsuensis clinical isolates from intraoperative bronchial fluids of elderly patients with pulmonary carcinoma.</title>
        <authorList>
            <person name="Akiyama T."/>
        </authorList>
    </citation>
    <scope>NUCLEOTIDE SEQUENCE [LARGE SCALE GENOMIC DNA]</scope>
    <source>
        <strain evidence="2 3">PAGU 1579</strain>
    </source>
</reference>
<accession>A0A480BCV7</accession>
<comment type="caution">
    <text evidence="2">The sequence shown here is derived from an EMBL/GenBank/DDBJ whole genome shotgun (WGS) entry which is preliminary data.</text>
</comment>
<gene>
    <name evidence="2" type="ORF">PAGU1579_15240</name>
</gene>
<keyword evidence="1" id="KW-0472">Membrane</keyword>
<sequence>MWGYKGLFLCWFIITLCIYTKIYILAWTNNVGYKEMSLNMRFPKLFKTFIVISYFYVGLLGYVFWFIDDFMIIMSSTILGVILIYLSGMIITIQKKSSPQYHNGKKLARYMLLYPAIAIVLYLWLKYNGF</sequence>
<proteinExistence type="predicted"/>
<dbReference type="AlphaFoldDB" id="A0A480BCV7"/>